<evidence type="ECO:0000313" key="1">
    <source>
        <dbReference type="EMBL" id="TDT15817.1"/>
    </source>
</evidence>
<accession>A0A4R7HXB4</accession>
<name>A0A4R7HXB4_9ACTN</name>
<comment type="caution">
    <text evidence="1">The sequence shown here is derived from an EMBL/GenBank/DDBJ whole genome shotgun (WGS) entry which is preliminary data.</text>
</comment>
<dbReference type="EMBL" id="SOAU01000001">
    <property type="protein sequence ID" value="TDT15817.1"/>
    <property type="molecule type" value="Genomic_DNA"/>
</dbReference>
<organism evidence="1 2">
    <name type="scientific">Ilumatobacter fluminis</name>
    <dbReference type="NCBI Taxonomy" id="467091"/>
    <lineage>
        <taxon>Bacteria</taxon>
        <taxon>Bacillati</taxon>
        <taxon>Actinomycetota</taxon>
        <taxon>Acidimicrobiia</taxon>
        <taxon>Acidimicrobiales</taxon>
        <taxon>Ilumatobacteraceae</taxon>
        <taxon>Ilumatobacter</taxon>
    </lineage>
</organism>
<dbReference type="PROSITE" id="PS51257">
    <property type="entry name" value="PROKAR_LIPOPROTEIN"/>
    <property type="match status" value="1"/>
</dbReference>
<keyword evidence="2" id="KW-1185">Reference proteome</keyword>
<reference evidence="1 2" key="1">
    <citation type="submission" date="2019-03" db="EMBL/GenBank/DDBJ databases">
        <title>Sequencing the genomes of 1000 actinobacteria strains.</title>
        <authorList>
            <person name="Klenk H.-P."/>
        </authorList>
    </citation>
    <scope>NUCLEOTIDE SEQUENCE [LARGE SCALE GENOMIC DNA]</scope>
    <source>
        <strain evidence="1 2">DSM 18936</strain>
    </source>
</reference>
<dbReference type="Proteomes" id="UP000294558">
    <property type="component" value="Unassembled WGS sequence"/>
</dbReference>
<evidence type="ECO:0000313" key="2">
    <source>
        <dbReference type="Proteomes" id="UP000294558"/>
    </source>
</evidence>
<protein>
    <submittedName>
        <fullName evidence="1">Uncharacterized protein</fullName>
    </submittedName>
</protein>
<proteinExistence type="predicted"/>
<dbReference type="RefSeq" id="WP_133868239.1">
    <property type="nucleotide sequence ID" value="NZ_SOAU01000001.1"/>
</dbReference>
<gene>
    <name evidence="1" type="ORF">BDK89_1395</name>
</gene>
<sequence length="182" mass="18714">MRRSLAVAIPLAFALVGCSGGDDADAPDLADLPENDALCLDGDRADRPVIDWIEPAIDLAVDEYGDPEFFEISADRQRVSVIVSVDGVAEQLFYCAAAGYVPATSLGEAQGSTFAPGAVDFDVDTIFDGIDEELDDPEIGDFAIVGDGAGGAAYDASVQSDVGGVLLVRLAGDGTVLGAQAQ</sequence>
<dbReference type="AlphaFoldDB" id="A0A4R7HXB4"/>